<reference evidence="3 4" key="1">
    <citation type="submission" date="2019-02" db="EMBL/GenBank/DDBJ databases">
        <title>Deep-cultivation of Planctomycetes and their phenomic and genomic characterization uncovers novel biology.</title>
        <authorList>
            <person name="Wiegand S."/>
            <person name="Jogler M."/>
            <person name="Boedeker C."/>
            <person name="Pinto D."/>
            <person name="Vollmers J."/>
            <person name="Rivas-Marin E."/>
            <person name="Kohn T."/>
            <person name="Peeters S.H."/>
            <person name="Heuer A."/>
            <person name="Rast P."/>
            <person name="Oberbeckmann S."/>
            <person name="Bunk B."/>
            <person name="Jeske O."/>
            <person name="Meyerdierks A."/>
            <person name="Storesund J.E."/>
            <person name="Kallscheuer N."/>
            <person name="Luecker S."/>
            <person name="Lage O.M."/>
            <person name="Pohl T."/>
            <person name="Merkel B.J."/>
            <person name="Hornburger P."/>
            <person name="Mueller R.-W."/>
            <person name="Bruemmer F."/>
            <person name="Labrenz M."/>
            <person name="Spormann A.M."/>
            <person name="Op den Camp H."/>
            <person name="Overmann J."/>
            <person name="Amann R."/>
            <person name="Jetten M.S.M."/>
            <person name="Mascher T."/>
            <person name="Medema M.H."/>
            <person name="Devos D.P."/>
            <person name="Kaster A.-K."/>
            <person name="Ovreas L."/>
            <person name="Rohde M."/>
            <person name="Galperin M.Y."/>
            <person name="Jogler C."/>
        </authorList>
    </citation>
    <scope>NUCLEOTIDE SEQUENCE [LARGE SCALE GENOMIC DNA]</scope>
    <source>
        <strain evidence="3 4">FF011L</strain>
    </source>
</reference>
<name>A0A517MKE2_9BACT</name>
<accession>A0A517MKE2</accession>
<feature type="region of interest" description="Disordered" evidence="2">
    <location>
        <begin position="169"/>
        <end position="188"/>
    </location>
</feature>
<protein>
    <submittedName>
        <fullName evidence="3">Uncharacterized protein</fullName>
    </submittedName>
</protein>
<dbReference type="OrthoDB" id="248872at2"/>
<evidence type="ECO:0000313" key="4">
    <source>
        <dbReference type="Proteomes" id="UP000320672"/>
    </source>
</evidence>
<dbReference type="EMBL" id="CP036262">
    <property type="protein sequence ID" value="QDS95361.1"/>
    <property type="molecule type" value="Genomic_DNA"/>
</dbReference>
<organism evidence="3 4">
    <name type="scientific">Roseimaritima multifibrata</name>
    <dbReference type="NCBI Taxonomy" id="1930274"/>
    <lineage>
        <taxon>Bacteria</taxon>
        <taxon>Pseudomonadati</taxon>
        <taxon>Planctomycetota</taxon>
        <taxon>Planctomycetia</taxon>
        <taxon>Pirellulales</taxon>
        <taxon>Pirellulaceae</taxon>
        <taxon>Roseimaritima</taxon>
    </lineage>
</organism>
<evidence type="ECO:0000313" key="3">
    <source>
        <dbReference type="EMBL" id="QDS95361.1"/>
    </source>
</evidence>
<feature type="compositionally biased region" description="Pro residues" evidence="2">
    <location>
        <begin position="352"/>
        <end position="370"/>
    </location>
</feature>
<proteinExistence type="predicted"/>
<gene>
    <name evidence="3" type="ORF">FF011L_41550</name>
</gene>
<evidence type="ECO:0000256" key="1">
    <source>
        <dbReference type="SAM" id="Coils"/>
    </source>
</evidence>
<evidence type="ECO:0000256" key="2">
    <source>
        <dbReference type="SAM" id="MobiDB-lite"/>
    </source>
</evidence>
<sequence length="376" mass="42253">MARRPASDDDDGGLDSLLDTMTNVVGILVLVLIVTQMSVADVVTRITSESTIDEEKIAELEQQLLAKKKEAYELNRILVDPLNIDAAAQREELRKSKELLARRKKNATESQKKMNEFAIKLESDREQAEKNAAEIANTKQQREELQTLISKSLERKAELEALLDKTPKRQAAPDVQVSIPNPRPAPPGAKEAPFICSGDQLFPANVELFRKRAQVNAKAIIQRAGMDRNPTTGIDPKLFTPLYEQLKDRDDFFDVEYYVQSDTWPRIRLIPREGRGATQAMLKTPRSKFRREVLSQMDITKYFGRFYVLPDSFDVYVEARSLFSDQGVLAGWEPQDADWNYTTSIGGGIRLGPPPPPPKNPPDPNAPKPKPASVID</sequence>
<feature type="region of interest" description="Disordered" evidence="2">
    <location>
        <begin position="343"/>
        <end position="376"/>
    </location>
</feature>
<dbReference type="Proteomes" id="UP000320672">
    <property type="component" value="Chromosome"/>
</dbReference>
<feature type="coiled-coil region" evidence="1">
    <location>
        <begin position="57"/>
        <end position="162"/>
    </location>
</feature>
<dbReference type="RefSeq" id="WP_145353448.1">
    <property type="nucleotide sequence ID" value="NZ_CP036262.1"/>
</dbReference>
<dbReference type="KEGG" id="rml:FF011L_41550"/>
<dbReference type="AlphaFoldDB" id="A0A517MKE2"/>
<keyword evidence="4" id="KW-1185">Reference proteome</keyword>
<keyword evidence="1" id="KW-0175">Coiled coil</keyword>